<feature type="repeat" description="PPR" evidence="3">
    <location>
        <begin position="113"/>
        <end position="147"/>
    </location>
</feature>
<dbReference type="InterPro" id="IPR002885">
    <property type="entry name" value="PPR_rpt"/>
</dbReference>
<keyword evidence="4" id="KW-0732">Signal</keyword>
<reference evidence="6 7" key="1">
    <citation type="submission" date="2023-12" db="EMBL/GenBank/DDBJ databases">
        <title>A high-quality genome assembly for Dillenia turbinata (Dilleniales).</title>
        <authorList>
            <person name="Chanderbali A."/>
        </authorList>
    </citation>
    <scope>NUCLEOTIDE SEQUENCE [LARGE SCALE GENOMIC DNA]</scope>
    <source>
        <strain evidence="6">LSX21</strain>
        <tissue evidence="6">Leaf</tissue>
    </source>
</reference>
<evidence type="ECO:0000256" key="3">
    <source>
        <dbReference type="PROSITE-ProRule" id="PRU00708"/>
    </source>
</evidence>
<comment type="caution">
    <text evidence="6">The sequence shown here is derived from an EMBL/GenBank/DDBJ whole genome shotgun (WGS) entry which is preliminary data.</text>
</comment>
<dbReference type="InterPro" id="IPR011990">
    <property type="entry name" value="TPR-like_helical_dom_sf"/>
</dbReference>
<evidence type="ECO:0000313" key="7">
    <source>
        <dbReference type="Proteomes" id="UP001370490"/>
    </source>
</evidence>
<dbReference type="GO" id="GO:0008270">
    <property type="term" value="F:zinc ion binding"/>
    <property type="evidence" value="ECO:0007669"/>
    <property type="project" value="InterPro"/>
</dbReference>
<dbReference type="NCBIfam" id="TIGR00756">
    <property type="entry name" value="PPR"/>
    <property type="match status" value="2"/>
</dbReference>
<evidence type="ECO:0000256" key="1">
    <source>
        <dbReference type="ARBA" id="ARBA00006643"/>
    </source>
</evidence>
<feature type="signal peptide" evidence="4">
    <location>
        <begin position="1"/>
        <end position="18"/>
    </location>
</feature>
<evidence type="ECO:0000259" key="5">
    <source>
        <dbReference type="Pfam" id="PF14432"/>
    </source>
</evidence>
<evidence type="ECO:0000256" key="4">
    <source>
        <dbReference type="SAM" id="SignalP"/>
    </source>
</evidence>
<dbReference type="Gene3D" id="1.25.40.10">
    <property type="entry name" value="Tetratricopeptide repeat domain"/>
    <property type="match status" value="2"/>
</dbReference>
<organism evidence="6 7">
    <name type="scientific">Dillenia turbinata</name>
    <dbReference type="NCBI Taxonomy" id="194707"/>
    <lineage>
        <taxon>Eukaryota</taxon>
        <taxon>Viridiplantae</taxon>
        <taxon>Streptophyta</taxon>
        <taxon>Embryophyta</taxon>
        <taxon>Tracheophyta</taxon>
        <taxon>Spermatophyta</taxon>
        <taxon>Magnoliopsida</taxon>
        <taxon>eudicotyledons</taxon>
        <taxon>Gunneridae</taxon>
        <taxon>Pentapetalae</taxon>
        <taxon>Dilleniales</taxon>
        <taxon>Dilleniaceae</taxon>
        <taxon>Dillenia</taxon>
    </lineage>
</organism>
<dbReference type="FunFam" id="1.25.40.10:FF:000396">
    <property type="entry name" value="Pentatricopeptide repeat-containing protein At2g36730"/>
    <property type="match status" value="1"/>
</dbReference>
<dbReference type="InterPro" id="IPR046960">
    <property type="entry name" value="PPR_At4g14850-like_plant"/>
</dbReference>
<dbReference type="PROSITE" id="PS51375">
    <property type="entry name" value="PPR"/>
    <property type="match status" value="2"/>
</dbReference>
<sequence>MLCLINILTLLFLKPVLLMFDKFEGKQIHAHVLKHGFGSDVYSNNSLIQFFGSCGCLANGKKVFDKMSERSLVSWNVMIDFLVQVGQFVDALEMFVEMRSVFVPDGYTMHSVDVWMNNCLLDMYFRCGSVAFAVEVFERMDKRNLNSWNSIILGFLSACNHRGTVDGGQIYFDLMVSKYETEARSVPMKPDAVTWSSLLDACCWKNATPELSEEMGRQVLDSGGDCCWAYVLLSGVSASARKLDEVSLLRSFGCNRREPRLCRVCLWPSQAPMIDDLDIGKQESLRLHSERLAIAFGLLNASPRVPIRIFKNLRICRDCHHVTKLISGIFDVEIIVSDRV</sequence>
<keyword evidence="7" id="KW-1185">Reference proteome</keyword>
<dbReference type="GO" id="GO:0003723">
    <property type="term" value="F:RNA binding"/>
    <property type="evidence" value="ECO:0007669"/>
    <property type="project" value="InterPro"/>
</dbReference>
<feature type="repeat" description="PPR" evidence="3">
    <location>
        <begin position="71"/>
        <end position="105"/>
    </location>
</feature>
<dbReference type="PANTHER" id="PTHR47926">
    <property type="entry name" value="PENTATRICOPEPTIDE REPEAT-CONTAINING PROTEIN"/>
    <property type="match status" value="1"/>
</dbReference>
<evidence type="ECO:0000313" key="6">
    <source>
        <dbReference type="EMBL" id="KAK6931171.1"/>
    </source>
</evidence>
<dbReference type="GO" id="GO:0009451">
    <property type="term" value="P:RNA modification"/>
    <property type="evidence" value="ECO:0007669"/>
    <property type="project" value="InterPro"/>
</dbReference>
<comment type="similarity">
    <text evidence="1">Belongs to the PPR family. PCMP-H subfamily.</text>
</comment>
<dbReference type="AlphaFoldDB" id="A0AAN8ZAN2"/>
<dbReference type="Pfam" id="PF14432">
    <property type="entry name" value="DYW_deaminase"/>
    <property type="match status" value="1"/>
</dbReference>
<proteinExistence type="inferred from homology"/>
<feature type="domain" description="DYW" evidence="5">
    <location>
        <begin position="280"/>
        <end position="338"/>
    </location>
</feature>
<feature type="chain" id="PRO_5042931711" evidence="4">
    <location>
        <begin position="19"/>
        <end position="340"/>
    </location>
</feature>
<accession>A0AAN8ZAN2</accession>
<name>A0AAN8ZAN2_9MAGN</name>
<dbReference type="InterPro" id="IPR032867">
    <property type="entry name" value="DYW_dom"/>
</dbReference>
<evidence type="ECO:0000256" key="2">
    <source>
        <dbReference type="ARBA" id="ARBA00022737"/>
    </source>
</evidence>
<keyword evidence="2" id="KW-0677">Repeat</keyword>
<dbReference type="Pfam" id="PF01535">
    <property type="entry name" value="PPR"/>
    <property type="match status" value="3"/>
</dbReference>
<dbReference type="Proteomes" id="UP001370490">
    <property type="component" value="Unassembled WGS sequence"/>
</dbReference>
<gene>
    <name evidence="6" type="ORF">RJ641_002964</name>
</gene>
<dbReference type="EMBL" id="JBAMMX010000011">
    <property type="protein sequence ID" value="KAK6931171.1"/>
    <property type="molecule type" value="Genomic_DNA"/>
</dbReference>
<protein>
    <submittedName>
        <fullName evidence="6">DYW domain</fullName>
    </submittedName>
</protein>